<keyword evidence="2" id="KW-1185">Reference proteome</keyword>
<reference evidence="1 2" key="1">
    <citation type="submission" date="2020-08" db="EMBL/GenBank/DDBJ databases">
        <title>Genomic Encyclopedia of Type Strains, Phase IV (KMG-IV): sequencing the most valuable type-strain genomes for metagenomic binning, comparative biology and taxonomic classification.</title>
        <authorList>
            <person name="Goeker M."/>
        </authorList>
    </citation>
    <scope>NUCLEOTIDE SEQUENCE [LARGE SCALE GENOMIC DNA]</scope>
    <source>
        <strain evidence="1 2">DSM 23562</strain>
    </source>
</reference>
<organism evidence="1 2">
    <name type="scientific">Armatimonas rosea</name>
    <dbReference type="NCBI Taxonomy" id="685828"/>
    <lineage>
        <taxon>Bacteria</taxon>
        <taxon>Bacillati</taxon>
        <taxon>Armatimonadota</taxon>
        <taxon>Armatimonadia</taxon>
        <taxon>Armatimonadales</taxon>
        <taxon>Armatimonadaceae</taxon>
        <taxon>Armatimonas</taxon>
    </lineage>
</organism>
<gene>
    <name evidence="1" type="ORF">HNQ39_000141</name>
</gene>
<sequence>MSRDRFSTPVWVLTGLFRSAPGTLELVQGRLRLLSGGETVFDVPRESLNRVYFPWYYFGAGVKLTLEAKTYRLSFVEPGENGDLVRGCAAGKSWKNRLRP</sequence>
<dbReference type="Proteomes" id="UP000520814">
    <property type="component" value="Unassembled WGS sequence"/>
</dbReference>
<evidence type="ECO:0000313" key="2">
    <source>
        <dbReference type="Proteomes" id="UP000520814"/>
    </source>
</evidence>
<protein>
    <submittedName>
        <fullName evidence="1">Uncharacterized protein</fullName>
    </submittedName>
</protein>
<evidence type="ECO:0000313" key="1">
    <source>
        <dbReference type="EMBL" id="MBB6048379.1"/>
    </source>
</evidence>
<dbReference type="AlphaFoldDB" id="A0A7W9W3G2"/>
<name>A0A7W9W3G2_ARMRO</name>
<dbReference type="RefSeq" id="WP_184191910.1">
    <property type="nucleotide sequence ID" value="NZ_JACHGW010000001.1"/>
</dbReference>
<accession>A0A7W9W3G2</accession>
<comment type="caution">
    <text evidence="1">The sequence shown here is derived from an EMBL/GenBank/DDBJ whole genome shotgun (WGS) entry which is preliminary data.</text>
</comment>
<dbReference type="EMBL" id="JACHGW010000001">
    <property type="protein sequence ID" value="MBB6048379.1"/>
    <property type="molecule type" value="Genomic_DNA"/>
</dbReference>
<proteinExistence type="predicted"/>